<evidence type="ECO:0000313" key="9">
    <source>
        <dbReference type="EMBL" id="KAK3403108.1"/>
    </source>
</evidence>
<dbReference type="Pfam" id="PF04084">
    <property type="entry name" value="RecA-like_ORC2"/>
    <property type="match status" value="1"/>
</dbReference>
<feature type="region of interest" description="Disordered" evidence="6">
    <location>
        <begin position="1"/>
        <end position="269"/>
    </location>
</feature>
<feature type="compositionally biased region" description="Polar residues" evidence="6">
    <location>
        <begin position="102"/>
        <end position="112"/>
    </location>
</feature>
<dbReference type="Pfam" id="PF24882">
    <property type="entry name" value="WHD_ORC2"/>
    <property type="match status" value="1"/>
</dbReference>
<dbReference type="InterPro" id="IPR056772">
    <property type="entry name" value="RecA-like_ORC2"/>
</dbReference>
<dbReference type="InterPro" id="IPR056773">
    <property type="entry name" value="WHD_ORC2"/>
</dbReference>
<comment type="subcellular location">
    <subcellularLocation>
        <location evidence="1 5">Nucleus</location>
    </subcellularLocation>
</comment>
<name>A0AAE0PN78_SORBR</name>
<organism evidence="9 10">
    <name type="scientific">Sordaria brevicollis</name>
    <dbReference type="NCBI Taxonomy" id="83679"/>
    <lineage>
        <taxon>Eukaryota</taxon>
        <taxon>Fungi</taxon>
        <taxon>Dikarya</taxon>
        <taxon>Ascomycota</taxon>
        <taxon>Pezizomycotina</taxon>
        <taxon>Sordariomycetes</taxon>
        <taxon>Sordariomycetidae</taxon>
        <taxon>Sordariales</taxon>
        <taxon>Sordariaceae</taxon>
        <taxon>Sordaria</taxon>
    </lineage>
</organism>
<feature type="compositionally biased region" description="Acidic residues" evidence="6">
    <location>
        <begin position="26"/>
        <end position="36"/>
    </location>
</feature>
<dbReference type="PANTHER" id="PTHR14052:SF0">
    <property type="entry name" value="ORIGIN RECOGNITION COMPLEX SUBUNIT 2"/>
    <property type="match status" value="1"/>
</dbReference>
<keyword evidence="10" id="KW-1185">Reference proteome</keyword>
<proteinExistence type="inferred from homology"/>
<feature type="domain" description="Origin recognition complex subunit 2 winged-helix" evidence="8">
    <location>
        <begin position="554"/>
        <end position="614"/>
    </location>
</feature>
<dbReference type="GO" id="GO:0003688">
    <property type="term" value="F:DNA replication origin binding"/>
    <property type="evidence" value="ECO:0007669"/>
    <property type="project" value="UniProtKB-UniRule"/>
</dbReference>
<dbReference type="PANTHER" id="PTHR14052">
    <property type="entry name" value="ORIGIN RECOGNITION COMPLEX SUBUNIT 2"/>
    <property type="match status" value="1"/>
</dbReference>
<comment type="subunit">
    <text evidence="5">Component of the origin recognition complex (ORC).</text>
</comment>
<accession>A0AAE0PN78</accession>
<reference evidence="9" key="1">
    <citation type="journal article" date="2023" name="Mol. Phylogenet. Evol.">
        <title>Genome-scale phylogeny and comparative genomics of the fungal order Sordariales.</title>
        <authorList>
            <person name="Hensen N."/>
            <person name="Bonometti L."/>
            <person name="Westerberg I."/>
            <person name="Brannstrom I.O."/>
            <person name="Guillou S."/>
            <person name="Cros-Aarteil S."/>
            <person name="Calhoun S."/>
            <person name="Haridas S."/>
            <person name="Kuo A."/>
            <person name="Mondo S."/>
            <person name="Pangilinan J."/>
            <person name="Riley R."/>
            <person name="LaButti K."/>
            <person name="Andreopoulos B."/>
            <person name="Lipzen A."/>
            <person name="Chen C."/>
            <person name="Yan M."/>
            <person name="Daum C."/>
            <person name="Ng V."/>
            <person name="Clum A."/>
            <person name="Steindorff A."/>
            <person name="Ohm R.A."/>
            <person name="Martin F."/>
            <person name="Silar P."/>
            <person name="Natvig D.O."/>
            <person name="Lalanne C."/>
            <person name="Gautier V."/>
            <person name="Ament-Velasquez S.L."/>
            <person name="Kruys A."/>
            <person name="Hutchinson M.I."/>
            <person name="Powell A.J."/>
            <person name="Barry K."/>
            <person name="Miller A.N."/>
            <person name="Grigoriev I.V."/>
            <person name="Debuchy R."/>
            <person name="Gladieux P."/>
            <person name="Hiltunen Thoren M."/>
            <person name="Johannesson H."/>
        </authorList>
    </citation>
    <scope>NUCLEOTIDE SEQUENCE</scope>
    <source>
        <strain evidence="9">FGSC 1904</strain>
    </source>
</reference>
<feature type="compositionally biased region" description="Acidic residues" evidence="6">
    <location>
        <begin position="179"/>
        <end position="189"/>
    </location>
</feature>
<sequence length="624" mass="68995">MPPRRKSDQHELVERPSRKRSLPADDPYEVPDEDDAIPSAKRQRRQSQDGGGTPLRRNGTPRKNVDFLHSDLASVPEEPESPTEQTPSKKRIGRPPKAATGGSPSKKLTTPSALRKEYVEDVTPIKLKGLNGVDTPSRRGIADRSARRKSARALIDRVLEGGLSDDEDEEQQIAREIYESSEEEDENDENIPRESLEDQEEEIAATTPSKTGRGSRGGRGGGRGRGRGRGGRPPGSGRQRKKSPTPPADLPPHEQYFYQNKPGASKTSNNTLSATLDLLTHEEYFSLLRDEHSLQQDPHEEQIQALQSHHSASFPQWAFELSQGFSVCLYGYGSKRKLLHQFAEFLSSSSSSAPSESKIIMINGHHRTLTIREILTTISSAIDPSFRLPSGNPLSMIQNLFSLFSSHTTQLYLLFSSLDSPLSPHLRKPATQSLLAHLSSHPSISLCCTVDTPDFPLLWDSSLRSSFNFAFHDCTTFAPFSSSSSSSGATDFDVVDQVHELLGRLGKRAGGKEGVAFVLRSLPENARKLFGLIVGEVLIAFEDATGAEEFVGGGGESPGVEYRMLYNKAVEEFICSSEMAFRTLLKEFHDHQIITSHKDSIGTEYLSLPFRKEELESILEELMS</sequence>
<gene>
    <name evidence="9" type="ORF">B0T20DRAFT_458225</name>
</gene>
<evidence type="ECO:0000259" key="7">
    <source>
        <dbReference type="Pfam" id="PF04084"/>
    </source>
</evidence>
<reference evidence="9" key="2">
    <citation type="submission" date="2023-07" db="EMBL/GenBank/DDBJ databases">
        <authorList>
            <consortium name="Lawrence Berkeley National Laboratory"/>
            <person name="Haridas S."/>
            <person name="Hensen N."/>
            <person name="Bonometti L."/>
            <person name="Westerberg I."/>
            <person name="Brannstrom I.O."/>
            <person name="Guillou S."/>
            <person name="Cros-Aarteil S."/>
            <person name="Calhoun S."/>
            <person name="Kuo A."/>
            <person name="Mondo S."/>
            <person name="Pangilinan J."/>
            <person name="Riley R."/>
            <person name="LaButti K."/>
            <person name="Andreopoulos B."/>
            <person name="Lipzen A."/>
            <person name="Chen C."/>
            <person name="Yanf M."/>
            <person name="Daum C."/>
            <person name="Ng V."/>
            <person name="Clum A."/>
            <person name="Steindorff A."/>
            <person name="Ohm R."/>
            <person name="Martin F."/>
            <person name="Silar P."/>
            <person name="Natvig D."/>
            <person name="Lalanne C."/>
            <person name="Gautier V."/>
            <person name="Ament-velasquez S.L."/>
            <person name="Kruys A."/>
            <person name="Hutchinson M.I."/>
            <person name="Powell A.J."/>
            <person name="Barry K."/>
            <person name="Miller A.N."/>
            <person name="Grigoriev I.V."/>
            <person name="Debuchy R."/>
            <person name="Gladieux P."/>
            <person name="Thoren M.H."/>
            <person name="Johannesson H."/>
        </authorList>
    </citation>
    <scope>NUCLEOTIDE SEQUENCE</scope>
    <source>
        <strain evidence="9">FGSC 1904</strain>
    </source>
</reference>
<keyword evidence="3 5" id="KW-0235">DNA replication</keyword>
<evidence type="ECO:0000313" key="10">
    <source>
        <dbReference type="Proteomes" id="UP001281003"/>
    </source>
</evidence>
<protein>
    <recommendedName>
        <fullName evidence="5">Origin recognition complex subunit 2</fullName>
    </recommendedName>
</protein>
<dbReference type="Proteomes" id="UP001281003">
    <property type="component" value="Unassembled WGS sequence"/>
</dbReference>
<dbReference type="AlphaFoldDB" id="A0AAE0PN78"/>
<feature type="compositionally biased region" description="Basic and acidic residues" evidence="6">
    <location>
        <begin position="1"/>
        <end position="16"/>
    </location>
</feature>
<keyword evidence="4 5" id="KW-0539">Nucleus</keyword>
<feature type="compositionally biased region" description="Basic and acidic residues" evidence="6">
    <location>
        <begin position="136"/>
        <end position="145"/>
    </location>
</feature>
<evidence type="ECO:0000256" key="1">
    <source>
        <dbReference type="ARBA" id="ARBA00004123"/>
    </source>
</evidence>
<evidence type="ECO:0000256" key="6">
    <source>
        <dbReference type="SAM" id="MobiDB-lite"/>
    </source>
</evidence>
<dbReference type="EMBL" id="JAUTDP010000001">
    <property type="protein sequence ID" value="KAK3403108.1"/>
    <property type="molecule type" value="Genomic_DNA"/>
</dbReference>
<evidence type="ECO:0000256" key="4">
    <source>
        <dbReference type="ARBA" id="ARBA00023242"/>
    </source>
</evidence>
<dbReference type="GO" id="GO:0006260">
    <property type="term" value="P:DNA replication"/>
    <property type="evidence" value="ECO:0007669"/>
    <property type="project" value="UniProtKB-UniRule"/>
</dbReference>
<evidence type="ECO:0000256" key="3">
    <source>
        <dbReference type="ARBA" id="ARBA00022705"/>
    </source>
</evidence>
<feature type="domain" description="Origin recognition complex subunit 2 RecA-like" evidence="7">
    <location>
        <begin position="302"/>
        <end position="474"/>
    </location>
</feature>
<evidence type="ECO:0000256" key="5">
    <source>
        <dbReference type="RuleBase" id="RU368084"/>
    </source>
</evidence>
<comment type="similarity">
    <text evidence="2 5">Belongs to the ORC2 family.</text>
</comment>
<comment type="caution">
    <text evidence="9">The sequence shown here is derived from an EMBL/GenBank/DDBJ whole genome shotgun (WGS) entry which is preliminary data.</text>
</comment>
<dbReference type="GO" id="GO:0005664">
    <property type="term" value="C:nuclear origin of replication recognition complex"/>
    <property type="evidence" value="ECO:0007669"/>
    <property type="project" value="UniProtKB-UniRule"/>
</dbReference>
<comment type="function">
    <text evidence="5">Component of the origin recognition complex (ORC) that binds origins of replication. DNA-binding is ATP-dependent. ORC is required to assemble the pre-replication complex necessary to initiate DNA replication.</text>
</comment>
<evidence type="ECO:0000256" key="2">
    <source>
        <dbReference type="ARBA" id="ARBA00007421"/>
    </source>
</evidence>
<evidence type="ECO:0000259" key="8">
    <source>
        <dbReference type="Pfam" id="PF24882"/>
    </source>
</evidence>
<dbReference type="InterPro" id="IPR007220">
    <property type="entry name" value="ORC2"/>
</dbReference>